<dbReference type="GO" id="GO:0006020">
    <property type="term" value="P:inositol metabolic process"/>
    <property type="evidence" value="ECO:0007669"/>
    <property type="project" value="TreeGrafter"/>
</dbReference>
<comment type="cofactor">
    <cofactor evidence="2 8">
        <name>Mg(2+)</name>
        <dbReference type="ChEBI" id="CHEBI:18420"/>
    </cofactor>
</comment>
<dbReference type="GO" id="GO:0007165">
    <property type="term" value="P:signal transduction"/>
    <property type="evidence" value="ECO:0007669"/>
    <property type="project" value="TreeGrafter"/>
</dbReference>
<dbReference type="Pfam" id="PF00459">
    <property type="entry name" value="Inositol_P"/>
    <property type="match status" value="1"/>
</dbReference>
<dbReference type="Gene3D" id="3.40.190.80">
    <property type="match status" value="1"/>
</dbReference>
<comment type="catalytic activity">
    <reaction evidence="1">
        <text>a myo-inositol phosphate + H2O = myo-inositol + phosphate</text>
        <dbReference type="Rhea" id="RHEA:24056"/>
        <dbReference type="ChEBI" id="CHEBI:15377"/>
        <dbReference type="ChEBI" id="CHEBI:17268"/>
        <dbReference type="ChEBI" id="CHEBI:43474"/>
        <dbReference type="ChEBI" id="CHEBI:84139"/>
        <dbReference type="EC" id="3.1.3.25"/>
    </reaction>
</comment>
<name>A0A8H7AUB6_9PLEO</name>
<accession>A0A8H7AUB6</accession>
<dbReference type="PANTHER" id="PTHR20854:SF4">
    <property type="entry name" value="INOSITOL-1-MONOPHOSPHATASE-RELATED"/>
    <property type="match status" value="1"/>
</dbReference>
<dbReference type="FunFam" id="3.30.540.10:FF:000004">
    <property type="entry name" value="Inositol-1-monophosphatase"/>
    <property type="match status" value="1"/>
</dbReference>
<keyword evidence="7 8" id="KW-0460">Magnesium</keyword>
<protein>
    <recommendedName>
        <fullName evidence="4">inositol-phosphate phosphatase</fullName>
        <ecNumber evidence="4">3.1.3.25</ecNumber>
    </recommendedName>
</protein>
<dbReference type="Proteomes" id="UP000596902">
    <property type="component" value="Unassembled WGS sequence"/>
</dbReference>
<feature type="binding site" evidence="8">
    <location>
        <position position="134"/>
    </location>
    <ligand>
        <name>Mg(2+)</name>
        <dbReference type="ChEBI" id="CHEBI:18420"/>
        <label>1</label>
        <note>catalytic</note>
    </ligand>
</feature>
<comment type="caution">
    <text evidence="10">The sequence shown here is derived from an EMBL/GenBank/DDBJ whole genome shotgun (WGS) entry which is preliminary data.</text>
</comment>
<dbReference type="PRINTS" id="PR00377">
    <property type="entry name" value="IMPHPHTASES"/>
</dbReference>
<dbReference type="GO" id="GO:0046854">
    <property type="term" value="P:phosphatidylinositol phosphate biosynthetic process"/>
    <property type="evidence" value="ECO:0007669"/>
    <property type="project" value="InterPro"/>
</dbReference>
<evidence type="ECO:0000256" key="8">
    <source>
        <dbReference type="PIRSR" id="PIRSR600760-2"/>
    </source>
</evidence>
<feature type="binding site" evidence="8">
    <location>
        <position position="137"/>
    </location>
    <ligand>
        <name>Mg(2+)</name>
        <dbReference type="ChEBI" id="CHEBI:18420"/>
        <label>1</label>
        <note>catalytic</note>
    </ligand>
</feature>
<evidence type="ECO:0000256" key="6">
    <source>
        <dbReference type="ARBA" id="ARBA00022801"/>
    </source>
</evidence>
<dbReference type="RefSeq" id="XP_038781050.1">
    <property type="nucleotide sequence ID" value="XM_038936281.1"/>
</dbReference>
<dbReference type="InterPro" id="IPR020583">
    <property type="entry name" value="Inositol_monoP_metal-BS"/>
</dbReference>
<feature type="compositionally biased region" description="Basic and acidic residues" evidence="9">
    <location>
        <begin position="359"/>
        <end position="396"/>
    </location>
</feature>
<dbReference type="FunFam" id="3.40.190.80:FF:000012">
    <property type="entry name" value="Inositol-1-monophosphatase"/>
    <property type="match status" value="1"/>
</dbReference>
<dbReference type="EMBL" id="JAAABM010000030">
    <property type="protein sequence ID" value="KAF7670655.1"/>
    <property type="molecule type" value="Genomic_DNA"/>
</dbReference>
<keyword evidence="11" id="KW-1185">Reference proteome</keyword>
<sequence length="493" mass="54453">MAPQNKRPVLTSTLSALLSTATRSRATSRPALPTDFNAVLVKYGLTHQDLKEIESVLIDVATEAGNIMVAAEYSLIMTPQTKNNTSDLVTVFDKQIEDMAEKRLQEAYPSFFFLGEETFKAGTKLADAPTFVVDPIDGTLNFTQGVPNCAISLALTLDKKPVVGVVFNPFRGDMYHAVKGQGAFLTRPTTGNTIKLPVQQNPKPMPSLNSCLVAVEWGNQRKGPNWALRTSIHNALLTSKDEGGAMCKSVRSNGSAALDFCYVAHGMLDAFWEGGVWSWDVAAGWCILEEAGGIVASANPGDWDPTLEGRLYFAVRNAKPEEQKAVVEELWGLMGDRSSCATSAPVLSGFGQNHPAPKLTEEQKEALKKKQEAREEKKRQERETRYKAWADTKAKLSDATSKKAKLRDSGSYYVTGDSGTATIPQSSVNNHNLTPEEIAERERKEKERQEKKQQRREARAEIAKTVKAKRNEATKKREKIRLAVTWLTLKLHL</sequence>
<dbReference type="GO" id="GO:0046872">
    <property type="term" value="F:metal ion binding"/>
    <property type="evidence" value="ECO:0007669"/>
    <property type="project" value="UniProtKB-KW"/>
</dbReference>
<evidence type="ECO:0000313" key="11">
    <source>
        <dbReference type="Proteomes" id="UP000596902"/>
    </source>
</evidence>
<gene>
    <name evidence="10" type="ORF">GT037_011234</name>
</gene>
<evidence type="ECO:0000256" key="5">
    <source>
        <dbReference type="ARBA" id="ARBA00022723"/>
    </source>
</evidence>
<evidence type="ECO:0000256" key="1">
    <source>
        <dbReference type="ARBA" id="ARBA00001033"/>
    </source>
</evidence>
<feature type="binding site" evidence="8">
    <location>
        <position position="280"/>
    </location>
    <ligand>
        <name>Mg(2+)</name>
        <dbReference type="ChEBI" id="CHEBI:18420"/>
        <label>1</label>
        <note>catalytic</note>
    </ligand>
</feature>
<proteinExistence type="inferred from homology"/>
<dbReference type="EC" id="3.1.3.25" evidence="4"/>
<evidence type="ECO:0000256" key="2">
    <source>
        <dbReference type="ARBA" id="ARBA00001946"/>
    </source>
</evidence>
<dbReference type="Gene3D" id="3.30.540.10">
    <property type="entry name" value="Fructose-1,6-Bisphosphatase, subunit A, domain 1"/>
    <property type="match status" value="1"/>
</dbReference>
<keyword evidence="6" id="KW-0378">Hydrolase</keyword>
<dbReference type="PROSITE" id="PS00629">
    <property type="entry name" value="IMP_1"/>
    <property type="match status" value="1"/>
</dbReference>
<dbReference type="CDD" id="cd01639">
    <property type="entry name" value="IMPase"/>
    <property type="match status" value="1"/>
</dbReference>
<dbReference type="InterPro" id="IPR000760">
    <property type="entry name" value="Inositol_monophosphatase-like"/>
</dbReference>
<dbReference type="AlphaFoldDB" id="A0A8H7AUB6"/>
<evidence type="ECO:0000256" key="3">
    <source>
        <dbReference type="ARBA" id="ARBA00009759"/>
    </source>
</evidence>
<feature type="compositionally biased region" description="Basic and acidic residues" evidence="9">
    <location>
        <begin position="438"/>
        <end position="475"/>
    </location>
</feature>
<dbReference type="InterPro" id="IPR033942">
    <property type="entry name" value="IMPase"/>
</dbReference>
<reference evidence="10" key="1">
    <citation type="submission" date="2020-01" db="EMBL/GenBank/DDBJ databases">
        <authorList>
            <person name="Feng Z.H.Z."/>
        </authorList>
    </citation>
    <scope>NUCLEOTIDE SEQUENCE</scope>
    <source>
        <strain evidence="10">CBS107.38</strain>
    </source>
</reference>
<feature type="region of interest" description="Disordered" evidence="9">
    <location>
        <begin position="346"/>
        <end position="475"/>
    </location>
</feature>
<feature type="compositionally biased region" description="Polar residues" evidence="9">
    <location>
        <begin position="417"/>
        <end position="433"/>
    </location>
</feature>
<feature type="binding site" evidence="8">
    <location>
        <position position="116"/>
    </location>
    <ligand>
        <name>Mg(2+)</name>
        <dbReference type="ChEBI" id="CHEBI:18420"/>
        <label>1</label>
        <note>catalytic</note>
    </ligand>
</feature>
<evidence type="ECO:0000256" key="7">
    <source>
        <dbReference type="ARBA" id="ARBA00022842"/>
    </source>
</evidence>
<evidence type="ECO:0000313" key="10">
    <source>
        <dbReference type="EMBL" id="KAF7670655.1"/>
    </source>
</evidence>
<dbReference type="PROSITE" id="PS00630">
    <property type="entry name" value="IMP_2"/>
    <property type="match status" value="1"/>
</dbReference>
<feature type="binding site" evidence="8">
    <location>
        <position position="136"/>
    </location>
    <ligand>
        <name>Mg(2+)</name>
        <dbReference type="ChEBI" id="CHEBI:18420"/>
        <label>1</label>
        <note>catalytic</note>
    </ligand>
</feature>
<evidence type="ECO:0000256" key="9">
    <source>
        <dbReference type="SAM" id="MobiDB-lite"/>
    </source>
</evidence>
<reference evidence="10" key="2">
    <citation type="submission" date="2020-08" db="EMBL/GenBank/DDBJ databases">
        <title>Draft Genome Sequence of Cumin Blight Pathogen Alternaria burnsii.</title>
        <authorList>
            <person name="Feng Z."/>
        </authorList>
    </citation>
    <scope>NUCLEOTIDE SEQUENCE</scope>
    <source>
        <strain evidence="10">CBS107.38</strain>
    </source>
</reference>
<dbReference type="PANTHER" id="PTHR20854">
    <property type="entry name" value="INOSITOL MONOPHOSPHATASE"/>
    <property type="match status" value="1"/>
</dbReference>
<dbReference type="GeneID" id="62209459"/>
<dbReference type="SUPFAM" id="SSF56655">
    <property type="entry name" value="Carbohydrate phosphatase"/>
    <property type="match status" value="1"/>
</dbReference>
<keyword evidence="5 8" id="KW-0479">Metal-binding</keyword>
<organism evidence="10 11">
    <name type="scientific">Alternaria burnsii</name>
    <dbReference type="NCBI Taxonomy" id="1187904"/>
    <lineage>
        <taxon>Eukaryota</taxon>
        <taxon>Fungi</taxon>
        <taxon>Dikarya</taxon>
        <taxon>Ascomycota</taxon>
        <taxon>Pezizomycotina</taxon>
        <taxon>Dothideomycetes</taxon>
        <taxon>Pleosporomycetidae</taxon>
        <taxon>Pleosporales</taxon>
        <taxon>Pleosporineae</taxon>
        <taxon>Pleosporaceae</taxon>
        <taxon>Alternaria</taxon>
        <taxon>Alternaria sect. Alternaria</taxon>
    </lineage>
</organism>
<dbReference type="GO" id="GO:0008934">
    <property type="term" value="F:inositol monophosphate 1-phosphatase activity"/>
    <property type="evidence" value="ECO:0007669"/>
    <property type="project" value="InterPro"/>
</dbReference>
<comment type="similarity">
    <text evidence="3">Belongs to the inositol monophosphatase superfamily.</text>
</comment>
<dbReference type="InterPro" id="IPR020550">
    <property type="entry name" value="Inositol_monophosphatase_CS"/>
</dbReference>
<evidence type="ECO:0000256" key="4">
    <source>
        <dbReference type="ARBA" id="ARBA00013106"/>
    </source>
</evidence>